<evidence type="ECO:0000256" key="1">
    <source>
        <dbReference type="SAM" id="SignalP"/>
    </source>
</evidence>
<name>A0AAE9YWJ8_9GAMM</name>
<dbReference type="InterPro" id="IPR018740">
    <property type="entry name" value="DUF2282_membr"/>
</dbReference>
<accession>A0AAE9YWJ8</accession>
<dbReference type="RefSeq" id="WP_044833786.1">
    <property type="nucleotide sequence ID" value="NZ_CP059736.1"/>
</dbReference>
<feature type="chain" id="PRO_5042269712" evidence="1">
    <location>
        <begin position="22"/>
        <end position="98"/>
    </location>
</feature>
<dbReference type="EMBL" id="CP059736">
    <property type="protein sequence ID" value="WDE02485.1"/>
    <property type="molecule type" value="Genomic_DNA"/>
</dbReference>
<dbReference type="Pfam" id="PF10048">
    <property type="entry name" value="DUF2282"/>
    <property type="match status" value="1"/>
</dbReference>
<protein>
    <submittedName>
        <fullName evidence="2">DUF2282 domain-containing protein</fullName>
    </submittedName>
</protein>
<sequence length="98" mass="10413">MSHKLAISTALAATLTLGVLADAEAAERRAKKEKCYGITPAGQNDCSNLAGTHSCAGQSTVDNDPGEWHLVTKGLCKSQGGYTRKEAREIIKQLKKAK</sequence>
<gene>
    <name evidence="2" type="ORF">SG35_029185</name>
</gene>
<keyword evidence="1" id="KW-0732">Signal</keyword>
<reference evidence="2 3" key="1">
    <citation type="journal article" date="2015" name="Genome Announc.">
        <title>Draft Genome Sequences of Marine Isolates of Thalassomonas viridans and Thalassomonas actiniarum.</title>
        <authorList>
            <person name="Olonade I."/>
            <person name="van Zyl L.J."/>
            <person name="Trindade M."/>
        </authorList>
    </citation>
    <scope>NUCLEOTIDE SEQUENCE [LARGE SCALE GENOMIC DNA]</scope>
    <source>
        <strain evidence="2 3">A5K-106</strain>
    </source>
</reference>
<feature type="signal peptide" evidence="1">
    <location>
        <begin position="1"/>
        <end position="21"/>
    </location>
</feature>
<reference evidence="2 3" key="2">
    <citation type="journal article" date="2022" name="Mar. Drugs">
        <title>Bioassay-Guided Fractionation Leads to the Detection of Cholic Acid Generated by the Rare Thalassomonas sp.</title>
        <authorList>
            <person name="Pheiffer F."/>
            <person name="Schneider Y.K."/>
            <person name="Hansen E.H."/>
            <person name="Andersen J.H."/>
            <person name="Isaksson J."/>
            <person name="Busche T."/>
            <person name="R C."/>
            <person name="Kalinowski J."/>
            <person name="Zyl L.V."/>
            <person name="Trindade M."/>
        </authorList>
    </citation>
    <scope>NUCLEOTIDE SEQUENCE [LARGE SCALE GENOMIC DNA]</scope>
    <source>
        <strain evidence="2 3">A5K-106</strain>
    </source>
</reference>
<organism evidence="2 3">
    <name type="scientific">Thalassomonas actiniarum</name>
    <dbReference type="NCBI Taxonomy" id="485447"/>
    <lineage>
        <taxon>Bacteria</taxon>
        <taxon>Pseudomonadati</taxon>
        <taxon>Pseudomonadota</taxon>
        <taxon>Gammaproteobacteria</taxon>
        <taxon>Alteromonadales</taxon>
        <taxon>Colwelliaceae</taxon>
        <taxon>Thalassomonas</taxon>
    </lineage>
</organism>
<keyword evidence="3" id="KW-1185">Reference proteome</keyword>
<evidence type="ECO:0000313" key="2">
    <source>
        <dbReference type="EMBL" id="WDE02485.1"/>
    </source>
</evidence>
<dbReference type="Proteomes" id="UP000032568">
    <property type="component" value="Chromosome pTact"/>
</dbReference>
<dbReference type="KEGG" id="tact:SG35_029185"/>
<dbReference type="AlphaFoldDB" id="A0AAE9YWJ8"/>
<evidence type="ECO:0000313" key="3">
    <source>
        <dbReference type="Proteomes" id="UP000032568"/>
    </source>
</evidence>
<proteinExistence type="predicted"/>